<keyword evidence="4" id="KW-1185">Reference proteome</keyword>
<feature type="transmembrane region" description="Helical" evidence="2">
    <location>
        <begin position="27"/>
        <end position="51"/>
    </location>
</feature>
<evidence type="ECO:0000256" key="2">
    <source>
        <dbReference type="SAM" id="Phobius"/>
    </source>
</evidence>
<evidence type="ECO:0000256" key="1">
    <source>
        <dbReference type="SAM" id="MobiDB-lite"/>
    </source>
</evidence>
<feature type="compositionally biased region" description="Polar residues" evidence="1">
    <location>
        <begin position="89"/>
        <end position="101"/>
    </location>
</feature>
<organism evidence="3 4">
    <name type="scientific">Venturia effusa</name>
    <dbReference type="NCBI Taxonomy" id="50376"/>
    <lineage>
        <taxon>Eukaryota</taxon>
        <taxon>Fungi</taxon>
        <taxon>Dikarya</taxon>
        <taxon>Ascomycota</taxon>
        <taxon>Pezizomycotina</taxon>
        <taxon>Dothideomycetes</taxon>
        <taxon>Pleosporomycetidae</taxon>
        <taxon>Venturiales</taxon>
        <taxon>Venturiaceae</taxon>
        <taxon>Venturia</taxon>
    </lineage>
</organism>
<gene>
    <name evidence="3" type="ORF">FKW77_009830</name>
</gene>
<feature type="region of interest" description="Disordered" evidence="1">
    <location>
        <begin position="76"/>
        <end position="113"/>
    </location>
</feature>
<accession>A0A517L864</accession>
<protein>
    <submittedName>
        <fullName evidence="3">Uncharacterized protein</fullName>
    </submittedName>
</protein>
<dbReference type="OrthoDB" id="10581300at2759"/>
<dbReference type="Proteomes" id="UP000316270">
    <property type="component" value="Chromosome 6"/>
</dbReference>
<name>A0A517L864_9PEZI</name>
<dbReference type="EMBL" id="CP042190">
    <property type="protein sequence ID" value="QDS71836.1"/>
    <property type="molecule type" value="Genomic_DNA"/>
</dbReference>
<keyword evidence="2" id="KW-0472">Membrane</keyword>
<keyword evidence="2" id="KW-0812">Transmembrane</keyword>
<evidence type="ECO:0000313" key="4">
    <source>
        <dbReference type="Proteomes" id="UP000316270"/>
    </source>
</evidence>
<evidence type="ECO:0000313" key="3">
    <source>
        <dbReference type="EMBL" id="QDS71836.1"/>
    </source>
</evidence>
<dbReference type="AlphaFoldDB" id="A0A517L864"/>
<sequence>MSEFATTTVATGRSGIQIFASLCLINAAMWFLIHGSEYLLGALLLVVSYLLDKIWSRVSRKFTHTADLKKQMASVLQDQTTQQVETDDNVSQNESTKTFENTEGPIEKNETRPENQIYNDADDFWDKVYLDCVEQKKKAGTKAQTRRRRG</sequence>
<reference evidence="3 4" key="1">
    <citation type="submission" date="2019-07" db="EMBL/GenBank/DDBJ databases">
        <title>Finished genome of Venturia effusa.</title>
        <authorList>
            <person name="Young C.A."/>
            <person name="Cox M.P."/>
            <person name="Ganley A.R.D."/>
            <person name="David W.J."/>
        </authorList>
    </citation>
    <scope>NUCLEOTIDE SEQUENCE [LARGE SCALE GENOMIC DNA]</scope>
    <source>
        <strain evidence="4">albino</strain>
    </source>
</reference>
<keyword evidence="2" id="KW-1133">Transmembrane helix</keyword>
<proteinExistence type="predicted"/>